<dbReference type="Proteomes" id="UP000184384">
    <property type="component" value="Unassembled WGS sequence"/>
</dbReference>
<gene>
    <name evidence="1" type="ORF">BC624_1036</name>
    <name evidence="2" type="ORF">SAMN05443373_1046</name>
</gene>
<reference evidence="1 4" key="3">
    <citation type="submission" date="2018-03" db="EMBL/GenBank/DDBJ databases">
        <title>Genomic Encyclopedia of Archaeal and Bacterial Type Strains, Phase II (KMG-II): from individual species to whole genera.</title>
        <authorList>
            <person name="Goeker M."/>
        </authorList>
    </citation>
    <scope>NUCLEOTIDE SEQUENCE [LARGE SCALE GENOMIC DNA]</scope>
    <source>
        <strain evidence="1 4">DSM 17797</strain>
    </source>
</reference>
<dbReference type="AlphaFoldDB" id="A0A1M5MEZ1"/>
<dbReference type="EMBL" id="PVUB01000003">
    <property type="protein sequence ID" value="PRZ24936.1"/>
    <property type="molecule type" value="Genomic_DNA"/>
</dbReference>
<organism evidence="2 3">
    <name type="scientific">Flavobacterium granuli</name>
    <dbReference type="NCBI Taxonomy" id="280093"/>
    <lineage>
        <taxon>Bacteria</taxon>
        <taxon>Pseudomonadati</taxon>
        <taxon>Bacteroidota</taxon>
        <taxon>Flavobacteriia</taxon>
        <taxon>Flavobacteriales</taxon>
        <taxon>Flavobacteriaceae</taxon>
        <taxon>Flavobacterium</taxon>
    </lineage>
</organism>
<reference evidence="2" key="1">
    <citation type="submission" date="2016-11" db="EMBL/GenBank/DDBJ databases">
        <authorList>
            <person name="Jaros S."/>
            <person name="Januszkiewicz K."/>
            <person name="Wedrychowicz H."/>
        </authorList>
    </citation>
    <scope>NUCLEOTIDE SEQUENCE [LARGE SCALE GENOMIC DNA]</scope>
    <source>
        <strain evidence="2">DSM 19729</strain>
    </source>
</reference>
<evidence type="ECO:0000313" key="3">
    <source>
        <dbReference type="Proteomes" id="UP000184384"/>
    </source>
</evidence>
<dbReference type="EMBL" id="FQWO01000004">
    <property type="protein sequence ID" value="SHG75984.1"/>
    <property type="molecule type" value="Genomic_DNA"/>
</dbReference>
<proteinExistence type="predicted"/>
<dbReference type="STRING" id="280093.SAMN05443373_1046"/>
<reference evidence="3" key="2">
    <citation type="submission" date="2016-11" db="EMBL/GenBank/DDBJ databases">
        <authorList>
            <person name="Varghese N."/>
            <person name="Submissions S."/>
        </authorList>
    </citation>
    <scope>NUCLEOTIDE SEQUENCE [LARGE SCALE GENOMIC DNA]</scope>
    <source>
        <strain evidence="3">DSM 19729</strain>
    </source>
</reference>
<dbReference type="RefSeq" id="WP_084089451.1">
    <property type="nucleotide sequence ID" value="NZ_FQWO01000004.1"/>
</dbReference>
<sequence>MKNYNLIFALLLTALSFIQIRGQNIKYAMFNCSSEQLTNYLNSSKEYSIGKNYYSAKNTKFTIQFYNTTGIYANYKIRNYTYFTNIVSIINSYALFKFKYCSDYNSPIIYRHDTSNGNIIRYNYDELVIQIQYPSSVNSFLDSNFEFTPVFVCTSKVSYAYHTNIKCEGLQNCESQIAKSNIKEAKKYGYKICGICTSN</sequence>
<name>A0A1M5MEZ1_9FLAO</name>
<keyword evidence="4" id="KW-1185">Reference proteome</keyword>
<dbReference type="OrthoDB" id="885042at2"/>
<protein>
    <submittedName>
        <fullName evidence="2">Uncharacterized protein</fullName>
    </submittedName>
</protein>
<accession>A0A1M5MEZ1</accession>
<dbReference type="Proteomes" id="UP000237771">
    <property type="component" value="Unassembled WGS sequence"/>
</dbReference>
<evidence type="ECO:0000313" key="2">
    <source>
        <dbReference type="EMBL" id="SHG75984.1"/>
    </source>
</evidence>
<evidence type="ECO:0000313" key="4">
    <source>
        <dbReference type="Proteomes" id="UP000237771"/>
    </source>
</evidence>
<evidence type="ECO:0000313" key="1">
    <source>
        <dbReference type="EMBL" id="PRZ24936.1"/>
    </source>
</evidence>